<dbReference type="AlphaFoldDB" id="A0A5B7JVL7"/>
<dbReference type="Proteomes" id="UP000324222">
    <property type="component" value="Unassembled WGS sequence"/>
</dbReference>
<gene>
    <name evidence="1" type="ORF">E2C01_096437</name>
</gene>
<evidence type="ECO:0000313" key="2">
    <source>
        <dbReference type="Proteomes" id="UP000324222"/>
    </source>
</evidence>
<comment type="caution">
    <text evidence="1">The sequence shown here is derived from an EMBL/GenBank/DDBJ whole genome shotgun (WGS) entry which is preliminary data.</text>
</comment>
<reference evidence="1 2" key="1">
    <citation type="submission" date="2019-05" db="EMBL/GenBank/DDBJ databases">
        <title>Another draft genome of Portunus trituberculatus and its Hox gene families provides insights of decapod evolution.</title>
        <authorList>
            <person name="Jeong J.-H."/>
            <person name="Song I."/>
            <person name="Kim S."/>
            <person name="Choi T."/>
            <person name="Kim D."/>
            <person name="Ryu S."/>
            <person name="Kim W."/>
        </authorList>
    </citation>
    <scope>NUCLEOTIDE SEQUENCE [LARGE SCALE GENOMIC DNA]</scope>
    <source>
        <tissue evidence="1">Muscle</tissue>
    </source>
</reference>
<keyword evidence="2" id="KW-1185">Reference proteome</keyword>
<accession>A0A5B7JVL7</accession>
<protein>
    <submittedName>
        <fullName evidence="1">Uncharacterized protein</fullName>
    </submittedName>
</protein>
<sequence length="64" mass="7006">MCNMNLSDRDGNLHVGASYCFCLAALRLYMRDSGCRGKASLPPCTVSLCEAVRACYVTAVHRPH</sequence>
<proteinExistence type="predicted"/>
<organism evidence="1 2">
    <name type="scientific">Portunus trituberculatus</name>
    <name type="common">Swimming crab</name>
    <name type="synonym">Neptunus trituberculatus</name>
    <dbReference type="NCBI Taxonomy" id="210409"/>
    <lineage>
        <taxon>Eukaryota</taxon>
        <taxon>Metazoa</taxon>
        <taxon>Ecdysozoa</taxon>
        <taxon>Arthropoda</taxon>
        <taxon>Crustacea</taxon>
        <taxon>Multicrustacea</taxon>
        <taxon>Malacostraca</taxon>
        <taxon>Eumalacostraca</taxon>
        <taxon>Eucarida</taxon>
        <taxon>Decapoda</taxon>
        <taxon>Pleocyemata</taxon>
        <taxon>Brachyura</taxon>
        <taxon>Eubrachyura</taxon>
        <taxon>Portunoidea</taxon>
        <taxon>Portunidae</taxon>
        <taxon>Portuninae</taxon>
        <taxon>Portunus</taxon>
    </lineage>
</organism>
<name>A0A5B7JVL7_PORTR</name>
<evidence type="ECO:0000313" key="1">
    <source>
        <dbReference type="EMBL" id="MPD00931.1"/>
    </source>
</evidence>
<dbReference type="EMBL" id="VSRR010124993">
    <property type="protein sequence ID" value="MPD00931.1"/>
    <property type="molecule type" value="Genomic_DNA"/>
</dbReference>